<dbReference type="CTD" id="9941357"/>
<sequence length="195" mass="22604">MSSSAPASTVESSSSNICDPLQRPNTFDVKISPSAHVQLNAVANERPKEWEDFTELPSGMLTRLFDQLHRTRWVVPVLPNQELEGLMEVAIVLIKRGIDKTSKFFEGFLEKGLLVAFDKLMNDEAMKDWKIEIHRFIWLSVARFLVMFTEKMRQTLVAEDFHHAYWKILQYTMSSNSRRKKLCVKQGWKKGSRGR</sequence>
<dbReference type="GeneID" id="9941357"/>
<feature type="compositionally biased region" description="Low complexity" evidence="1">
    <location>
        <begin position="1"/>
        <end position="15"/>
    </location>
</feature>
<feature type="region of interest" description="Disordered" evidence="1">
    <location>
        <begin position="1"/>
        <end position="21"/>
    </location>
</feature>
<dbReference type="OrthoDB" id="289038at2759"/>
<protein>
    <submittedName>
        <fullName evidence="2">Uncharacterized protein</fullName>
    </submittedName>
</protein>
<evidence type="ECO:0000313" key="2">
    <source>
        <dbReference type="EMBL" id="EJD75910.1"/>
    </source>
</evidence>
<organism evidence="2">
    <name type="scientific">Loa loa</name>
    <name type="common">Eye worm</name>
    <name type="synonym">Filaria loa</name>
    <dbReference type="NCBI Taxonomy" id="7209"/>
    <lineage>
        <taxon>Eukaryota</taxon>
        <taxon>Metazoa</taxon>
        <taxon>Ecdysozoa</taxon>
        <taxon>Nematoda</taxon>
        <taxon>Chromadorea</taxon>
        <taxon>Rhabditida</taxon>
        <taxon>Spirurina</taxon>
        <taxon>Spiruromorpha</taxon>
        <taxon>Filarioidea</taxon>
        <taxon>Onchocercidae</taxon>
        <taxon>Loa</taxon>
    </lineage>
</organism>
<dbReference type="InParanoid" id="A0A1S0UJP2"/>
<proteinExistence type="predicted"/>
<reference evidence="2" key="1">
    <citation type="submission" date="2012-04" db="EMBL/GenBank/DDBJ databases">
        <title>The Genome Sequence of Loa loa.</title>
        <authorList>
            <consortium name="The Broad Institute Genome Sequencing Platform"/>
            <consortium name="Broad Institute Genome Sequencing Center for Infectious Disease"/>
            <person name="Nutman T.B."/>
            <person name="Fink D.L."/>
            <person name="Russ C."/>
            <person name="Young S."/>
            <person name="Zeng Q."/>
            <person name="Gargeya S."/>
            <person name="Alvarado L."/>
            <person name="Berlin A."/>
            <person name="Chapman S.B."/>
            <person name="Chen Z."/>
            <person name="Freedman E."/>
            <person name="Gellesch M."/>
            <person name="Goldberg J."/>
            <person name="Griggs A."/>
            <person name="Gujja S."/>
            <person name="Heilman E.R."/>
            <person name="Heiman D."/>
            <person name="Howarth C."/>
            <person name="Mehta T."/>
            <person name="Neiman D."/>
            <person name="Pearson M."/>
            <person name="Roberts A."/>
            <person name="Saif S."/>
            <person name="Shea T."/>
            <person name="Shenoy N."/>
            <person name="Sisk P."/>
            <person name="Stolte C."/>
            <person name="Sykes S."/>
            <person name="White J."/>
            <person name="Yandava C."/>
            <person name="Haas B."/>
            <person name="Henn M.R."/>
            <person name="Nusbaum C."/>
            <person name="Birren B."/>
        </authorList>
    </citation>
    <scope>NUCLEOTIDE SEQUENCE [LARGE SCALE GENOMIC DNA]</scope>
</reference>
<name>A0A1S0UJP2_LOALO</name>
<dbReference type="KEGG" id="loa:LOAG_17032"/>
<dbReference type="AlphaFoldDB" id="A0A1S0UJP2"/>
<dbReference type="EMBL" id="JH712100">
    <property type="protein sequence ID" value="EJD75910.1"/>
    <property type="molecule type" value="Genomic_DNA"/>
</dbReference>
<gene>
    <name evidence="2" type="ORF">LOAG_17032</name>
</gene>
<accession>A0A1S0UJP2</accession>
<evidence type="ECO:0000256" key="1">
    <source>
        <dbReference type="SAM" id="MobiDB-lite"/>
    </source>
</evidence>
<dbReference type="RefSeq" id="XP_020306741.1">
    <property type="nucleotide sequence ID" value="XM_020449691.1"/>
</dbReference>